<comment type="similarity">
    <text evidence="14">Belongs to the G-protein coupled receptor 1 family.</text>
</comment>
<dbReference type="PROSITE" id="PS50262">
    <property type="entry name" value="G_PROTEIN_RECEP_F1_2"/>
    <property type="match status" value="1"/>
</dbReference>
<keyword evidence="5 14" id="KW-0812">Transmembrane</keyword>
<gene>
    <name evidence="18" type="primary">LOC101384130</name>
</gene>
<sequence length="375" mass="41667">MCVQDAGLSCVKGKGVSCVFLPITIKAIEIMFEDGSLLLFIPLFIIYTFIVVGNLTIFFAVRMDTHLHNPMYNFISIFSFLEIWYTTATIPKMLSNLISEKKTISITGCLLQMYFFHSLGNSEGILLTTMAIDRYVAICNPLRYPTIMTPQLCAQLSAGSCIFGFLVLLPEIAWISTLPFCGPNQIHQIFCDFEPVLHLACTDTSVILIEDVIHAVAIIFSVLIIALSYIRIITVILRIPSVEGRQKAFSTCASHLGVFLMFYGSVSLMYLRFAATFPPILDTVIALMFAVLAPLFNPIIYSLRNKDMKIAIKKLLWMESQKWRRKASGNSDERCPVPEDSRVSISMGRQGFAKLGGKSFSAEVGETVNSSVVGA</sequence>
<dbReference type="PROSITE" id="PS00237">
    <property type="entry name" value="G_PROTEIN_RECEP_F1_1"/>
    <property type="match status" value="1"/>
</dbReference>
<dbReference type="InterPro" id="IPR000276">
    <property type="entry name" value="GPCR_Rhodpsn"/>
</dbReference>
<dbReference type="Pfam" id="PF13853">
    <property type="entry name" value="7tm_4"/>
    <property type="match status" value="1"/>
</dbReference>
<evidence type="ECO:0000256" key="4">
    <source>
        <dbReference type="ARBA" id="ARBA00022606"/>
    </source>
</evidence>
<dbReference type="PANTHER" id="PTHR24242">
    <property type="entry name" value="G-PROTEIN COUPLED RECEPTOR"/>
    <property type="match status" value="1"/>
</dbReference>
<dbReference type="GO" id="GO:0004930">
    <property type="term" value="F:G protein-coupled receptor activity"/>
    <property type="evidence" value="ECO:0007669"/>
    <property type="project" value="UniProtKB-KW"/>
</dbReference>
<dbReference type="Proteomes" id="UP000245340">
    <property type="component" value="Unplaced"/>
</dbReference>
<dbReference type="CDD" id="cd15914">
    <property type="entry name" value="7tmA_OR6N-like"/>
    <property type="match status" value="1"/>
</dbReference>
<keyword evidence="3 15" id="KW-1003">Cell membrane</keyword>
<evidence type="ECO:0000256" key="2">
    <source>
        <dbReference type="ARBA" id="ARBA00004651"/>
    </source>
</evidence>
<evidence type="ECO:0000256" key="3">
    <source>
        <dbReference type="ARBA" id="ARBA00022475"/>
    </source>
</evidence>
<keyword evidence="11 14" id="KW-0675">Receptor</keyword>
<dbReference type="PRINTS" id="PR00237">
    <property type="entry name" value="GPCRRHODOPSN"/>
</dbReference>
<evidence type="ECO:0000256" key="9">
    <source>
        <dbReference type="ARBA" id="ARBA00023136"/>
    </source>
</evidence>
<evidence type="ECO:0000256" key="1">
    <source>
        <dbReference type="ARBA" id="ARBA00003929"/>
    </source>
</evidence>
<comment type="subcellular location">
    <subcellularLocation>
        <location evidence="2 15">Cell membrane</location>
        <topology evidence="2 15">Multi-pass membrane protein</topology>
    </subcellularLocation>
</comment>
<keyword evidence="12" id="KW-0325">Glycoprotein</keyword>
<feature type="domain" description="G-protein coupled receptors family 1 profile" evidence="16">
    <location>
        <begin position="53"/>
        <end position="301"/>
    </location>
</feature>
<feature type="transmembrane region" description="Helical" evidence="15">
    <location>
        <begin position="152"/>
        <end position="175"/>
    </location>
</feature>
<name>A0A9B0HDT7_ODORO</name>
<evidence type="ECO:0000256" key="7">
    <source>
        <dbReference type="ARBA" id="ARBA00022989"/>
    </source>
</evidence>
<dbReference type="InterPro" id="IPR000725">
    <property type="entry name" value="Olfact_rcpt"/>
</dbReference>
<evidence type="ECO:0000256" key="5">
    <source>
        <dbReference type="ARBA" id="ARBA00022692"/>
    </source>
</evidence>
<dbReference type="PANTHER" id="PTHR24242:SF402">
    <property type="entry name" value="OLFACTORY RECEPTOR"/>
    <property type="match status" value="1"/>
</dbReference>
<dbReference type="InterPro" id="IPR050939">
    <property type="entry name" value="Olfactory_GPCR1"/>
</dbReference>
<keyword evidence="13 14" id="KW-0807">Transducer</keyword>
<feature type="transmembrane region" description="Helical" evidence="15">
    <location>
        <begin position="212"/>
        <end position="237"/>
    </location>
</feature>
<organism evidence="17 18">
    <name type="scientific">Odobenus rosmarus divergens</name>
    <name type="common">Pacific walrus</name>
    <dbReference type="NCBI Taxonomy" id="9708"/>
    <lineage>
        <taxon>Eukaryota</taxon>
        <taxon>Metazoa</taxon>
        <taxon>Chordata</taxon>
        <taxon>Craniata</taxon>
        <taxon>Vertebrata</taxon>
        <taxon>Euteleostomi</taxon>
        <taxon>Mammalia</taxon>
        <taxon>Eutheria</taxon>
        <taxon>Laurasiatheria</taxon>
        <taxon>Carnivora</taxon>
        <taxon>Caniformia</taxon>
        <taxon>Pinnipedia</taxon>
        <taxon>Odobenidae</taxon>
        <taxon>Odobenus</taxon>
    </lineage>
</organism>
<feature type="transmembrane region" description="Helical" evidence="15">
    <location>
        <begin position="283"/>
        <end position="303"/>
    </location>
</feature>
<dbReference type="AlphaFoldDB" id="A0A9B0HDT7"/>
<evidence type="ECO:0000313" key="17">
    <source>
        <dbReference type="Proteomes" id="UP000245340"/>
    </source>
</evidence>
<reference evidence="18" key="1">
    <citation type="submission" date="2025-08" db="UniProtKB">
        <authorList>
            <consortium name="RefSeq"/>
        </authorList>
    </citation>
    <scope>IDENTIFICATION</scope>
</reference>
<keyword evidence="9 15" id="KW-0472">Membrane</keyword>
<dbReference type="GO" id="GO:0005886">
    <property type="term" value="C:plasma membrane"/>
    <property type="evidence" value="ECO:0007669"/>
    <property type="project" value="UniProtKB-SubCell"/>
</dbReference>
<keyword evidence="10" id="KW-1015">Disulfide bond</keyword>
<comment type="function">
    <text evidence="1">Putative odorant or sperm cell receptor.</text>
</comment>
<dbReference type="PRINTS" id="PR00245">
    <property type="entry name" value="OLFACTORYR"/>
</dbReference>
<evidence type="ECO:0000256" key="11">
    <source>
        <dbReference type="ARBA" id="ARBA00023170"/>
    </source>
</evidence>
<protein>
    <recommendedName>
        <fullName evidence="15">Olfactory receptor</fullName>
    </recommendedName>
</protein>
<feature type="transmembrane region" description="Helical" evidence="15">
    <location>
        <begin position="249"/>
        <end position="271"/>
    </location>
</feature>
<evidence type="ECO:0000256" key="6">
    <source>
        <dbReference type="ARBA" id="ARBA00022725"/>
    </source>
</evidence>
<dbReference type="SUPFAM" id="SSF81321">
    <property type="entry name" value="Family A G protein-coupled receptor-like"/>
    <property type="match status" value="1"/>
</dbReference>
<proteinExistence type="inferred from homology"/>
<evidence type="ECO:0000256" key="15">
    <source>
        <dbReference type="RuleBase" id="RU363047"/>
    </source>
</evidence>
<keyword evidence="17" id="KW-1185">Reference proteome</keyword>
<dbReference type="InterPro" id="IPR017452">
    <property type="entry name" value="GPCR_Rhodpsn_7TM"/>
</dbReference>
<evidence type="ECO:0000256" key="8">
    <source>
        <dbReference type="ARBA" id="ARBA00023040"/>
    </source>
</evidence>
<keyword evidence="6 15" id="KW-0552">Olfaction</keyword>
<evidence type="ECO:0000256" key="14">
    <source>
        <dbReference type="RuleBase" id="RU000688"/>
    </source>
</evidence>
<feature type="transmembrane region" description="Helical" evidence="15">
    <location>
        <begin position="37"/>
        <end position="59"/>
    </location>
</feature>
<keyword evidence="4 15" id="KW-0716">Sensory transduction</keyword>
<keyword evidence="7 15" id="KW-1133">Transmembrane helix</keyword>
<dbReference type="Gene3D" id="1.20.1070.10">
    <property type="entry name" value="Rhodopsin 7-helix transmembrane proteins"/>
    <property type="match status" value="1"/>
</dbReference>
<evidence type="ECO:0000256" key="12">
    <source>
        <dbReference type="ARBA" id="ARBA00023180"/>
    </source>
</evidence>
<dbReference type="GO" id="GO:0004984">
    <property type="term" value="F:olfactory receptor activity"/>
    <property type="evidence" value="ECO:0007669"/>
    <property type="project" value="InterPro"/>
</dbReference>
<dbReference type="RefSeq" id="XP_004415744.1">
    <property type="nucleotide sequence ID" value="XM_004415687.1"/>
</dbReference>
<dbReference type="FunFam" id="1.20.1070.10:FF:000001">
    <property type="entry name" value="Olfactory receptor"/>
    <property type="match status" value="1"/>
</dbReference>
<evidence type="ECO:0000313" key="18">
    <source>
        <dbReference type="RefSeq" id="XP_004415744.1"/>
    </source>
</evidence>
<evidence type="ECO:0000256" key="13">
    <source>
        <dbReference type="ARBA" id="ARBA00023224"/>
    </source>
</evidence>
<evidence type="ECO:0000259" key="16">
    <source>
        <dbReference type="PROSITE" id="PS50262"/>
    </source>
</evidence>
<accession>A0A9B0HDT7</accession>
<evidence type="ECO:0000256" key="10">
    <source>
        <dbReference type="ARBA" id="ARBA00023157"/>
    </source>
</evidence>
<keyword evidence="8 14" id="KW-0297">G-protein coupled receptor</keyword>